<accession>A0A0E9VDL3</accession>
<evidence type="ECO:0000313" key="1">
    <source>
        <dbReference type="EMBL" id="JAH76106.1"/>
    </source>
</evidence>
<sequence length="28" mass="3339">MMSRTATVPLTYLLEHSGIRLYFVYNYV</sequence>
<dbReference type="AlphaFoldDB" id="A0A0E9VDL3"/>
<proteinExistence type="predicted"/>
<dbReference type="EMBL" id="GBXM01032471">
    <property type="protein sequence ID" value="JAH76106.1"/>
    <property type="molecule type" value="Transcribed_RNA"/>
</dbReference>
<reference evidence="1" key="1">
    <citation type="submission" date="2014-11" db="EMBL/GenBank/DDBJ databases">
        <authorList>
            <person name="Amaro Gonzalez C."/>
        </authorList>
    </citation>
    <scope>NUCLEOTIDE SEQUENCE</scope>
</reference>
<reference evidence="1" key="2">
    <citation type="journal article" date="2015" name="Fish Shellfish Immunol.">
        <title>Early steps in the European eel (Anguilla anguilla)-Vibrio vulnificus interaction in the gills: Role of the RtxA13 toxin.</title>
        <authorList>
            <person name="Callol A."/>
            <person name="Pajuelo D."/>
            <person name="Ebbesson L."/>
            <person name="Teles M."/>
            <person name="MacKenzie S."/>
            <person name="Amaro C."/>
        </authorList>
    </citation>
    <scope>NUCLEOTIDE SEQUENCE</scope>
</reference>
<protein>
    <submittedName>
        <fullName evidence="1">Uncharacterized protein</fullName>
    </submittedName>
</protein>
<organism evidence="1">
    <name type="scientific">Anguilla anguilla</name>
    <name type="common">European freshwater eel</name>
    <name type="synonym">Muraena anguilla</name>
    <dbReference type="NCBI Taxonomy" id="7936"/>
    <lineage>
        <taxon>Eukaryota</taxon>
        <taxon>Metazoa</taxon>
        <taxon>Chordata</taxon>
        <taxon>Craniata</taxon>
        <taxon>Vertebrata</taxon>
        <taxon>Euteleostomi</taxon>
        <taxon>Actinopterygii</taxon>
        <taxon>Neopterygii</taxon>
        <taxon>Teleostei</taxon>
        <taxon>Anguilliformes</taxon>
        <taxon>Anguillidae</taxon>
        <taxon>Anguilla</taxon>
    </lineage>
</organism>
<name>A0A0E9VDL3_ANGAN</name>